<keyword evidence="2" id="KW-0378">Hydrolase</keyword>
<dbReference type="EMBL" id="AP029266">
    <property type="protein sequence ID" value="BFG02955.1"/>
    <property type="molecule type" value="Genomic_DNA"/>
</dbReference>
<keyword evidence="1" id="KW-0732">Signal</keyword>
<protein>
    <submittedName>
        <fullName evidence="2">Carboxypeptidase O</fullName>
    </submittedName>
</protein>
<accession>A0AAU9G4W1</accession>
<evidence type="ECO:0000313" key="2">
    <source>
        <dbReference type="EMBL" id="BFG02955.1"/>
    </source>
</evidence>
<keyword evidence="2" id="KW-0645">Protease</keyword>
<sequence>MQHQPWALLLAVSCLLLLPTEARSHEELAARTDNRLRLRLPFFGGGVGQLLHYLRPLEASVTARTELRSELDANHVTYRGWQLWKLNFNVSMEEEELRQRSPDAQFNEVVEKFGE</sequence>
<proteinExistence type="predicted"/>
<dbReference type="Proteomes" id="UP001500889">
    <property type="component" value="Chromosome A"/>
</dbReference>
<organism evidence="2 3">
    <name type="scientific">Drosophila madeirensis</name>
    <name type="common">Fruit fly</name>
    <dbReference type="NCBI Taxonomy" id="30013"/>
    <lineage>
        <taxon>Eukaryota</taxon>
        <taxon>Metazoa</taxon>
        <taxon>Ecdysozoa</taxon>
        <taxon>Arthropoda</taxon>
        <taxon>Hexapoda</taxon>
        <taxon>Insecta</taxon>
        <taxon>Pterygota</taxon>
        <taxon>Neoptera</taxon>
        <taxon>Endopterygota</taxon>
        <taxon>Diptera</taxon>
        <taxon>Brachycera</taxon>
        <taxon>Muscomorpha</taxon>
        <taxon>Ephydroidea</taxon>
        <taxon>Drosophilidae</taxon>
        <taxon>Drosophila</taxon>
        <taxon>Sophophora</taxon>
    </lineage>
</organism>
<dbReference type="AlphaFoldDB" id="A0AAU9G4W1"/>
<reference evidence="2 3" key="1">
    <citation type="submission" date="2024-02" db="EMBL/GenBank/DDBJ databases">
        <title>A chromosome-level genome assembly of Drosophila madeirensis, a fruit fly species endemic to Madeira island.</title>
        <authorList>
            <person name="Tomihara K."/>
            <person name="Llopart A."/>
            <person name="Yamamoto D."/>
        </authorList>
    </citation>
    <scope>NUCLEOTIDE SEQUENCE [LARGE SCALE GENOMIC DNA]</scope>
    <source>
        <strain evidence="2 3">RF1</strain>
    </source>
</reference>
<evidence type="ECO:0000256" key="1">
    <source>
        <dbReference type="SAM" id="SignalP"/>
    </source>
</evidence>
<keyword evidence="2" id="KW-0121">Carboxypeptidase</keyword>
<evidence type="ECO:0000313" key="3">
    <source>
        <dbReference type="Proteomes" id="UP001500889"/>
    </source>
</evidence>
<dbReference type="GO" id="GO:0004180">
    <property type="term" value="F:carboxypeptidase activity"/>
    <property type="evidence" value="ECO:0007669"/>
    <property type="project" value="UniProtKB-KW"/>
</dbReference>
<keyword evidence="3" id="KW-1185">Reference proteome</keyword>
<feature type="signal peptide" evidence="1">
    <location>
        <begin position="1"/>
        <end position="22"/>
    </location>
</feature>
<name>A0AAU9G4W1_DROMD</name>
<gene>
    <name evidence="2" type="ORF">DMAD_02319</name>
</gene>
<feature type="chain" id="PRO_5043784536" evidence="1">
    <location>
        <begin position="23"/>
        <end position="115"/>
    </location>
</feature>